<accession>G7QE13</accession>
<proteinExistence type="inferred from homology"/>
<dbReference type="NCBIfam" id="NF033749">
    <property type="entry name" value="bact_hemeryth"/>
    <property type="match status" value="1"/>
</dbReference>
<dbReference type="Proteomes" id="UP000004662">
    <property type="component" value="Chromosome"/>
</dbReference>
<dbReference type="SUPFAM" id="SSF47188">
    <property type="entry name" value="Hemerythrin-like"/>
    <property type="match status" value="1"/>
</dbReference>
<dbReference type="Pfam" id="PF01814">
    <property type="entry name" value="Hemerythrin"/>
    <property type="match status" value="1"/>
</dbReference>
<sequence length="135" mass="15602">MIAWNPSLSIGIQEIDEQHQAIVGLINELEANKDSQDPTVAIDALRFLREYLHGHFDLECELMLDICYPDLESHKQQHELFINHVIFFEIENEFGVVTSVMLSDILAFLNDWFVSHIATEDRKLGAFVRTRAMTK</sequence>
<name>G7QE13_9BACT</name>
<dbReference type="InterPro" id="IPR050669">
    <property type="entry name" value="Hemerythrin"/>
</dbReference>
<comment type="similarity">
    <text evidence="1">Belongs to the hemerythrin family.</text>
</comment>
<evidence type="ECO:0000313" key="5">
    <source>
        <dbReference type="EMBL" id="EHJ46669.1"/>
    </source>
</evidence>
<reference evidence="6" key="1">
    <citation type="journal article" date="2015" name="Genome Announc.">
        <title>High-Quality Draft Genome Sequence of Desulfovibrio carbinoliphilus FW-101-2B, an Organic Acid-Oxidizing Sulfate-Reducing Bacterium Isolated from Uranium(VI)-Contaminated Groundwater.</title>
        <authorList>
            <person name="Ramsay B.D."/>
            <person name="Hwang C."/>
            <person name="Woo H.L."/>
            <person name="Carroll S.L."/>
            <person name="Lucas S."/>
            <person name="Han J."/>
            <person name="Lapidus A.L."/>
            <person name="Cheng J.F."/>
            <person name="Goodwin L.A."/>
            <person name="Pitluck S."/>
            <person name="Peters L."/>
            <person name="Chertkov O."/>
            <person name="Held B."/>
            <person name="Detter J.C."/>
            <person name="Han C.S."/>
            <person name="Tapia R."/>
            <person name="Land M.L."/>
            <person name="Hauser L.J."/>
            <person name="Kyrpides N.C."/>
            <person name="Ivanova N.N."/>
            <person name="Mikhailova N."/>
            <person name="Pagani I."/>
            <person name="Woyke T."/>
            <person name="Arkin A.P."/>
            <person name="Dehal P."/>
            <person name="Chivian D."/>
            <person name="Criddle C.S."/>
            <person name="Wu W."/>
            <person name="Chakraborty R."/>
            <person name="Hazen T.C."/>
            <person name="Fields M.W."/>
        </authorList>
    </citation>
    <scope>NUCLEOTIDE SEQUENCE [LARGE SCALE GENOMIC DNA]</scope>
    <source>
        <strain evidence="6">FW-101-2B</strain>
    </source>
</reference>
<protein>
    <submittedName>
        <fullName evidence="5">Hemerythrin-like metal-binding protein</fullName>
    </submittedName>
</protein>
<dbReference type="PANTHER" id="PTHR37164:SF1">
    <property type="entry name" value="BACTERIOHEMERYTHRIN"/>
    <property type="match status" value="1"/>
</dbReference>
<dbReference type="eggNOG" id="COG2703">
    <property type="taxonomic scope" value="Bacteria"/>
</dbReference>
<dbReference type="InterPro" id="IPR035938">
    <property type="entry name" value="Hemerythrin-like_sf"/>
</dbReference>
<dbReference type="RefSeq" id="WP_009180101.1">
    <property type="nucleotide sequence ID" value="NZ_CM001368.1"/>
</dbReference>
<evidence type="ECO:0000256" key="2">
    <source>
        <dbReference type="ARBA" id="ARBA00022723"/>
    </source>
</evidence>
<gene>
    <name evidence="5" type="ORF">DFW101_0652</name>
</gene>
<keyword evidence="6" id="KW-1185">Reference proteome</keyword>
<dbReference type="AlphaFoldDB" id="G7QE13"/>
<dbReference type="InterPro" id="IPR012312">
    <property type="entry name" value="Hemerythrin-like"/>
</dbReference>
<dbReference type="HOGENOM" id="CLU_086902_3_1_7"/>
<evidence type="ECO:0000313" key="6">
    <source>
        <dbReference type="Proteomes" id="UP000004662"/>
    </source>
</evidence>
<feature type="domain" description="Hemerythrin-like" evidence="4">
    <location>
        <begin position="11"/>
        <end position="125"/>
    </location>
</feature>
<dbReference type="Gene3D" id="1.20.120.50">
    <property type="entry name" value="Hemerythrin-like"/>
    <property type="match status" value="1"/>
</dbReference>
<dbReference type="GO" id="GO:0046872">
    <property type="term" value="F:metal ion binding"/>
    <property type="evidence" value="ECO:0007669"/>
    <property type="project" value="UniProtKB-KW"/>
</dbReference>
<evidence type="ECO:0000256" key="3">
    <source>
        <dbReference type="ARBA" id="ARBA00023004"/>
    </source>
</evidence>
<dbReference type="EMBL" id="CM001368">
    <property type="protein sequence ID" value="EHJ46669.1"/>
    <property type="molecule type" value="Genomic_DNA"/>
</dbReference>
<keyword evidence="2" id="KW-0479">Metal-binding</keyword>
<dbReference type="InterPro" id="IPR012827">
    <property type="entry name" value="Hemerythrin_metal-bd"/>
</dbReference>
<evidence type="ECO:0000256" key="1">
    <source>
        <dbReference type="ARBA" id="ARBA00010587"/>
    </source>
</evidence>
<dbReference type="OrthoDB" id="9774644at2"/>
<dbReference type="CDD" id="cd12107">
    <property type="entry name" value="Hemerythrin"/>
    <property type="match status" value="1"/>
</dbReference>
<dbReference type="STRING" id="694327.DFW101_0652"/>
<evidence type="ECO:0000259" key="4">
    <source>
        <dbReference type="Pfam" id="PF01814"/>
    </source>
</evidence>
<keyword evidence="3" id="KW-0408">Iron</keyword>
<organism evidence="5 6">
    <name type="scientific">Solidesulfovibrio carbinoliphilus subsp. oakridgensis</name>
    <dbReference type="NCBI Taxonomy" id="694327"/>
    <lineage>
        <taxon>Bacteria</taxon>
        <taxon>Pseudomonadati</taxon>
        <taxon>Thermodesulfobacteriota</taxon>
        <taxon>Desulfovibrionia</taxon>
        <taxon>Desulfovibrionales</taxon>
        <taxon>Desulfovibrionaceae</taxon>
        <taxon>Solidesulfovibrio</taxon>
    </lineage>
</organism>
<dbReference type="NCBIfam" id="TIGR02481">
    <property type="entry name" value="hemeryth_dom"/>
    <property type="match status" value="1"/>
</dbReference>
<dbReference type="PANTHER" id="PTHR37164">
    <property type="entry name" value="BACTERIOHEMERYTHRIN"/>
    <property type="match status" value="1"/>
</dbReference>